<dbReference type="OrthoDB" id="9814826at2"/>
<reference evidence="3 4" key="1">
    <citation type="submission" date="2019-04" db="EMBL/GenBank/DDBJ databases">
        <title>Azoarcus nasutitermitis sp. nov. isolated from termite nest.</title>
        <authorList>
            <person name="Lin S.-Y."/>
            <person name="Hameed A."/>
            <person name="Hsu Y.-H."/>
            <person name="Young C.-C."/>
        </authorList>
    </citation>
    <scope>NUCLEOTIDE SEQUENCE [LARGE SCALE GENOMIC DNA]</scope>
    <source>
        <strain evidence="3 4">CC-YHH838</strain>
    </source>
</reference>
<dbReference type="Gene3D" id="1.10.10.10">
    <property type="entry name" value="Winged helix-like DNA-binding domain superfamily/Winged helix DNA-binding domain"/>
    <property type="match status" value="1"/>
</dbReference>
<organism evidence="3 4">
    <name type="scientific">Pseudothauera nasutitermitis</name>
    <dbReference type="NCBI Taxonomy" id="2565930"/>
    <lineage>
        <taxon>Bacteria</taxon>
        <taxon>Pseudomonadati</taxon>
        <taxon>Pseudomonadota</taxon>
        <taxon>Betaproteobacteria</taxon>
        <taxon>Rhodocyclales</taxon>
        <taxon>Zoogloeaceae</taxon>
        <taxon>Pseudothauera</taxon>
    </lineage>
</organism>
<proteinExistence type="predicted"/>
<dbReference type="PANTHER" id="PTHR43252">
    <property type="entry name" value="TRANSCRIPTIONAL REGULATOR YQJI"/>
    <property type="match status" value="1"/>
</dbReference>
<accession>A0A4S4B266</accession>
<sequence length="205" mass="22359">MPAMCPHDEHHHFHSPRHLGRRGLHAGRKLGGRDLQLLILALLAESPSHGYELIRQIEERSAGFYVPSPGVVYPALTYLEELEQVRAEAEGNKKRYSLTDQGHGRLAAHREAADALFAALAELGAKMARARRAFDGEAAQAEEGALAPDGEAGRHAGVDEARHALRHALHEVLPGCEPDVRDAIADILRRAARDIQALGRRNPAA</sequence>
<dbReference type="Pfam" id="PF03551">
    <property type="entry name" value="PadR"/>
    <property type="match status" value="1"/>
</dbReference>
<evidence type="ECO:0000259" key="2">
    <source>
        <dbReference type="Pfam" id="PF03551"/>
    </source>
</evidence>
<feature type="domain" description="Transcription regulator PadR N-terminal" evidence="2">
    <location>
        <begin position="39"/>
        <end position="107"/>
    </location>
</feature>
<gene>
    <name evidence="3" type="ORF">E6C76_07070</name>
</gene>
<evidence type="ECO:0000256" key="1">
    <source>
        <dbReference type="SAM" id="MobiDB-lite"/>
    </source>
</evidence>
<evidence type="ECO:0000313" key="3">
    <source>
        <dbReference type="EMBL" id="THF66583.1"/>
    </source>
</evidence>
<comment type="caution">
    <text evidence="3">The sequence shown here is derived from an EMBL/GenBank/DDBJ whole genome shotgun (WGS) entry which is preliminary data.</text>
</comment>
<feature type="compositionally biased region" description="Basic and acidic residues" evidence="1">
    <location>
        <begin position="1"/>
        <end position="11"/>
    </location>
</feature>
<dbReference type="AlphaFoldDB" id="A0A4S4B266"/>
<dbReference type="InterPro" id="IPR005149">
    <property type="entry name" value="Tscrpt_reg_PadR_N"/>
</dbReference>
<dbReference type="InterPro" id="IPR036388">
    <property type="entry name" value="WH-like_DNA-bd_sf"/>
</dbReference>
<dbReference type="EMBL" id="SSOC01000002">
    <property type="protein sequence ID" value="THF66583.1"/>
    <property type="molecule type" value="Genomic_DNA"/>
</dbReference>
<dbReference type="Proteomes" id="UP000308430">
    <property type="component" value="Unassembled WGS sequence"/>
</dbReference>
<dbReference type="InterPro" id="IPR036390">
    <property type="entry name" value="WH_DNA-bd_sf"/>
</dbReference>
<feature type="region of interest" description="Disordered" evidence="1">
    <location>
        <begin position="1"/>
        <end position="20"/>
    </location>
</feature>
<dbReference type="SUPFAM" id="SSF46785">
    <property type="entry name" value="Winged helix' DNA-binding domain"/>
    <property type="match status" value="1"/>
</dbReference>
<evidence type="ECO:0000313" key="4">
    <source>
        <dbReference type="Proteomes" id="UP000308430"/>
    </source>
</evidence>
<protein>
    <submittedName>
        <fullName evidence="3">Helix-turn-helix transcriptional regulator</fullName>
    </submittedName>
</protein>
<dbReference type="PANTHER" id="PTHR43252:SF7">
    <property type="entry name" value="TRANSCRIPTIONAL REGULATOR YQJI"/>
    <property type="match status" value="1"/>
</dbReference>
<name>A0A4S4B266_9RHOO</name>
<keyword evidence="4" id="KW-1185">Reference proteome</keyword>